<evidence type="ECO:0000256" key="8">
    <source>
        <dbReference type="ARBA" id="ARBA00023326"/>
    </source>
</evidence>
<proteinExistence type="inferred from homology"/>
<keyword evidence="5" id="KW-0136">Cellulose degradation</keyword>
<dbReference type="GO" id="GO:0008810">
    <property type="term" value="F:cellulase activity"/>
    <property type="evidence" value="ECO:0007669"/>
    <property type="project" value="UniProtKB-EC"/>
</dbReference>
<evidence type="ECO:0000256" key="1">
    <source>
        <dbReference type="ARBA" id="ARBA00000966"/>
    </source>
</evidence>
<keyword evidence="6" id="KW-0119">Carbohydrate metabolism</keyword>
<dbReference type="Pfam" id="PF00759">
    <property type="entry name" value="Glyco_hydro_9"/>
    <property type="match status" value="2"/>
</dbReference>
<protein>
    <recommendedName>
        <fullName evidence="3">cellulase</fullName>
        <ecNumber evidence="3">3.2.1.4</ecNumber>
    </recommendedName>
</protein>
<feature type="domain" description="Glycoside hydrolase family 9" evidence="9">
    <location>
        <begin position="1"/>
        <end position="176"/>
    </location>
</feature>
<dbReference type="AlphaFoldDB" id="A0A2U1N6E5"/>
<accession>A0A2U1N6E5</accession>
<dbReference type="EC" id="3.2.1.4" evidence="3"/>
<dbReference type="InterPro" id="IPR001701">
    <property type="entry name" value="Glyco_hydro_9"/>
</dbReference>
<comment type="similarity">
    <text evidence="2">Belongs to the glycosyl hydrolase 9 (cellulase E) family.</text>
</comment>
<sequence length="275" mass="30324">MSEKRPLKNVTTSKQGSYVVAETAAAMASVSLVFKSSNSEYSKLRLKHAEELFNFANEHRGTYSKSIPEVEAYYKPTGYGDELLWAASWLYHATRDNMYLDFITGDGGEDFENRGNSSWFSWDDKLPGTRVLLSGVSFLGLEDSSDMENINEYRKTVEVILCNILPRSPLATSSRTKESFSPSDIREFAKSQVWGASIPANATTGCKDGMKWQISSKPNPNVATGALVGGPHENDKYIDSRKNSMQGETSTYNSVVLVGLLSGLVSTSFVPKSFT</sequence>
<reference evidence="10 11" key="1">
    <citation type="journal article" date="2018" name="Mol. Plant">
        <title>The genome of Artemisia annua provides insight into the evolution of Asteraceae family and artemisinin biosynthesis.</title>
        <authorList>
            <person name="Shen Q."/>
            <person name="Zhang L."/>
            <person name="Liao Z."/>
            <person name="Wang S."/>
            <person name="Yan T."/>
            <person name="Shi P."/>
            <person name="Liu M."/>
            <person name="Fu X."/>
            <person name="Pan Q."/>
            <person name="Wang Y."/>
            <person name="Lv Z."/>
            <person name="Lu X."/>
            <person name="Zhang F."/>
            <person name="Jiang W."/>
            <person name="Ma Y."/>
            <person name="Chen M."/>
            <person name="Hao X."/>
            <person name="Li L."/>
            <person name="Tang Y."/>
            <person name="Lv G."/>
            <person name="Zhou Y."/>
            <person name="Sun X."/>
            <person name="Brodelius P.E."/>
            <person name="Rose J.K.C."/>
            <person name="Tang K."/>
        </authorList>
    </citation>
    <scope>NUCLEOTIDE SEQUENCE [LARGE SCALE GENOMIC DNA]</scope>
    <source>
        <strain evidence="11">cv. Huhao1</strain>
        <tissue evidence="10">Leaf</tissue>
    </source>
</reference>
<keyword evidence="11" id="KW-1185">Reference proteome</keyword>
<dbReference type="SUPFAM" id="SSF48208">
    <property type="entry name" value="Six-hairpin glycosidases"/>
    <property type="match status" value="1"/>
</dbReference>
<dbReference type="EMBL" id="PKPP01003520">
    <property type="protein sequence ID" value="PWA69024.1"/>
    <property type="molecule type" value="Genomic_DNA"/>
</dbReference>
<keyword evidence="7" id="KW-0326">Glycosidase</keyword>
<dbReference type="InterPro" id="IPR012341">
    <property type="entry name" value="6hp_glycosidase-like_sf"/>
</dbReference>
<evidence type="ECO:0000256" key="5">
    <source>
        <dbReference type="ARBA" id="ARBA00023001"/>
    </source>
</evidence>
<dbReference type="InterPro" id="IPR008928">
    <property type="entry name" value="6-hairpin_glycosidase_sf"/>
</dbReference>
<evidence type="ECO:0000256" key="7">
    <source>
        <dbReference type="ARBA" id="ARBA00023295"/>
    </source>
</evidence>
<organism evidence="10 11">
    <name type="scientific">Artemisia annua</name>
    <name type="common">Sweet wormwood</name>
    <dbReference type="NCBI Taxonomy" id="35608"/>
    <lineage>
        <taxon>Eukaryota</taxon>
        <taxon>Viridiplantae</taxon>
        <taxon>Streptophyta</taxon>
        <taxon>Embryophyta</taxon>
        <taxon>Tracheophyta</taxon>
        <taxon>Spermatophyta</taxon>
        <taxon>Magnoliopsida</taxon>
        <taxon>eudicotyledons</taxon>
        <taxon>Gunneridae</taxon>
        <taxon>Pentapetalae</taxon>
        <taxon>asterids</taxon>
        <taxon>campanulids</taxon>
        <taxon>Asterales</taxon>
        <taxon>Asteraceae</taxon>
        <taxon>Asteroideae</taxon>
        <taxon>Anthemideae</taxon>
        <taxon>Artemisiinae</taxon>
        <taxon>Artemisia</taxon>
    </lineage>
</organism>
<dbReference type="Proteomes" id="UP000245207">
    <property type="component" value="Unassembled WGS sequence"/>
</dbReference>
<feature type="domain" description="Glycoside hydrolase family 9" evidence="9">
    <location>
        <begin position="203"/>
        <end position="261"/>
    </location>
</feature>
<dbReference type="PANTHER" id="PTHR22298">
    <property type="entry name" value="ENDO-1,4-BETA-GLUCANASE"/>
    <property type="match status" value="1"/>
</dbReference>
<evidence type="ECO:0000259" key="9">
    <source>
        <dbReference type="Pfam" id="PF00759"/>
    </source>
</evidence>
<keyword evidence="4 10" id="KW-0378">Hydrolase</keyword>
<gene>
    <name evidence="10" type="ORF">CTI12_AA302630</name>
</gene>
<evidence type="ECO:0000313" key="10">
    <source>
        <dbReference type="EMBL" id="PWA69024.1"/>
    </source>
</evidence>
<evidence type="ECO:0000256" key="6">
    <source>
        <dbReference type="ARBA" id="ARBA00023277"/>
    </source>
</evidence>
<evidence type="ECO:0000313" key="11">
    <source>
        <dbReference type="Proteomes" id="UP000245207"/>
    </source>
</evidence>
<name>A0A2U1N6E5_ARTAN</name>
<evidence type="ECO:0000256" key="3">
    <source>
        <dbReference type="ARBA" id="ARBA00012601"/>
    </source>
</evidence>
<dbReference type="GO" id="GO:0030245">
    <property type="term" value="P:cellulose catabolic process"/>
    <property type="evidence" value="ECO:0007669"/>
    <property type="project" value="UniProtKB-KW"/>
</dbReference>
<evidence type="ECO:0000256" key="2">
    <source>
        <dbReference type="ARBA" id="ARBA00007072"/>
    </source>
</evidence>
<dbReference type="STRING" id="35608.A0A2U1N6E5"/>
<dbReference type="Gene3D" id="1.50.10.10">
    <property type="match status" value="2"/>
</dbReference>
<dbReference type="OrthoDB" id="10257085at2759"/>
<keyword evidence="8" id="KW-0624">Polysaccharide degradation</keyword>
<evidence type="ECO:0000256" key="4">
    <source>
        <dbReference type="ARBA" id="ARBA00022801"/>
    </source>
</evidence>
<comment type="catalytic activity">
    <reaction evidence="1">
        <text>Endohydrolysis of (1-&gt;4)-beta-D-glucosidic linkages in cellulose, lichenin and cereal beta-D-glucans.</text>
        <dbReference type="EC" id="3.2.1.4"/>
    </reaction>
</comment>
<comment type="caution">
    <text evidence="10">The sequence shown here is derived from an EMBL/GenBank/DDBJ whole genome shotgun (WGS) entry which is preliminary data.</text>
</comment>